<dbReference type="EMBL" id="SJOL01006370">
    <property type="protein sequence ID" value="TGZ68325.1"/>
    <property type="molecule type" value="Genomic_DNA"/>
</dbReference>
<dbReference type="GO" id="GO:0047631">
    <property type="term" value="F:ADP-ribose diphosphatase activity"/>
    <property type="evidence" value="ECO:0007669"/>
    <property type="project" value="InterPro"/>
</dbReference>
<organism evidence="2 3">
    <name type="scientific">Opisthorchis felineus</name>
    <dbReference type="NCBI Taxonomy" id="147828"/>
    <lineage>
        <taxon>Eukaryota</taxon>
        <taxon>Metazoa</taxon>
        <taxon>Spiralia</taxon>
        <taxon>Lophotrochozoa</taxon>
        <taxon>Platyhelminthes</taxon>
        <taxon>Trematoda</taxon>
        <taxon>Digenea</taxon>
        <taxon>Opisthorchiida</taxon>
        <taxon>Opisthorchiata</taxon>
        <taxon>Opisthorchiidae</taxon>
        <taxon>Opisthorchis</taxon>
    </lineage>
</organism>
<dbReference type="Gene3D" id="3.90.79.10">
    <property type="entry name" value="Nucleoside Triphosphate Pyrophosphohydrolase"/>
    <property type="match status" value="1"/>
</dbReference>
<keyword evidence="3" id="KW-1185">Reference proteome</keyword>
<name>A0A4S2LWR9_OPIFE</name>
<dbReference type="InterPro" id="IPR015797">
    <property type="entry name" value="NUDIX_hydrolase-like_dom_sf"/>
</dbReference>
<dbReference type="InterPro" id="IPR000086">
    <property type="entry name" value="NUDIX_hydrolase_dom"/>
</dbReference>
<dbReference type="FunFam" id="3.90.79.10:FF:000021">
    <property type="entry name" value="ADP-ribose pyrophosphatase, mitochondrial isoform X1"/>
    <property type="match status" value="1"/>
</dbReference>
<proteinExistence type="predicted"/>
<dbReference type="InterPro" id="IPR039989">
    <property type="entry name" value="NUDT9"/>
</dbReference>
<dbReference type="Pfam" id="PF25969">
    <property type="entry name" value="NUDT9_N"/>
    <property type="match status" value="1"/>
</dbReference>
<dbReference type="Proteomes" id="UP000308267">
    <property type="component" value="Unassembled WGS sequence"/>
</dbReference>
<dbReference type="Pfam" id="PF00293">
    <property type="entry name" value="NUDIX"/>
    <property type="match status" value="1"/>
</dbReference>
<evidence type="ECO:0000259" key="1">
    <source>
        <dbReference type="PROSITE" id="PS51462"/>
    </source>
</evidence>
<dbReference type="CDD" id="cd03670">
    <property type="entry name" value="NUDIX_ADPRase_Nudt9"/>
    <property type="match status" value="1"/>
</dbReference>
<dbReference type="PANTHER" id="PTHR13030">
    <property type="entry name" value="NUDIX HYDROLASE"/>
    <property type="match status" value="1"/>
</dbReference>
<dbReference type="AlphaFoldDB" id="A0A4S2LWR9"/>
<evidence type="ECO:0000313" key="3">
    <source>
        <dbReference type="Proteomes" id="UP000308267"/>
    </source>
</evidence>
<sequence>MYTRRVVLWRVFLFLSLITLLLHSRLLHNFSRMSASTALHTKCRNSAYPLANGLQRVLVPDEYVDWRISWAAYQPISYTDPRVHGKSWADPDIRTSPEITLKFNALDGKIDRTSYMGLYQLNREGLPLNPRGRTGITGRGSLGRWGPNHAADPIVTRWKTNLSGERVFDLASKRFILQFVAIQRGDCGEWAFPGGMVDAGEKCTDSLRREFAEEALNSNESSPEELETLKKLIAEFFVDGTEIYKGYVDDPRNTDNAWMETIAVNFHDETGDRIAKFDLKAGDDAKKVQWMDVGSEINLYANHRDFLELVAKRRNAKW</sequence>
<protein>
    <recommendedName>
        <fullName evidence="1">Nudix hydrolase domain-containing protein</fullName>
    </recommendedName>
</protein>
<dbReference type="PROSITE" id="PS51462">
    <property type="entry name" value="NUDIX"/>
    <property type="match status" value="1"/>
</dbReference>
<gene>
    <name evidence="2" type="ORF">CRM22_004302</name>
</gene>
<reference evidence="2 3" key="1">
    <citation type="journal article" date="2019" name="BMC Genomics">
        <title>New insights from Opisthorchis felineus genome: update on genomics of the epidemiologically important liver flukes.</title>
        <authorList>
            <person name="Ershov N.I."/>
            <person name="Mordvinov V.A."/>
            <person name="Prokhortchouk E.B."/>
            <person name="Pakharukova M.Y."/>
            <person name="Gunbin K.V."/>
            <person name="Ustyantsev K."/>
            <person name="Genaev M.A."/>
            <person name="Blinov A.G."/>
            <person name="Mazur A."/>
            <person name="Boulygina E."/>
            <person name="Tsygankova S."/>
            <person name="Khrameeva E."/>
            <person name="Chekanov N."/>
            <person name="Fan G."/>
            <person name="Xiao A."/>
            <person name="Zhang H."/>
            <person name="Xu X."/>
            <person name="Yang H."/>
            <person name="Solovyev V."/>
            <person name="Lee S.M."/>
            <person name="Liu X."/>
            <person name="Afonnikov D.A."/>
            <person name="Skryabin K.G."/>
        </authorList>
    </citation>
    <scope>NUCLEOTIDE SEQUENCE [LARGE SCALE GENOMIC DNA]</scope>
    <source>
        <strain evidence="2">AK-0245</strain>
        <tissue evidence="2">Whole organism</tissue>
    </source>
</reference>
<evidence type="ECO:0000313" key="2">
    <source>
        <dbReference type="EMBL" id="TGZ68325.1"/>
    </source>
</evidence>
<dbReference type="PANTHER" id="PTHR13030:SF8">
    <property type="entry name" value="ADP-RIBOSE PYROPHOSPHATASE, MITOCHONDRIAL"/>
    <property type="match status" value="1"/>
</dbReference>
<dbReference type="SUPFAM" id="SSF55811">
    <property type="entry name" value="Nudix"/>
    <property type="match status" value="1"/>
</dbReference>
<comment type="caution">
    <text evidence="2">The sequence shown here is derived from an EMBL/GenBank/DDBJ whole genome shotgun (WGS) entry which is preliminary data.</text>
</comment>
<feature type="domain" description="Nudix hydrolase" evidence="1">
    <location>
        <begin position="158"/>
        <end position="313"/>
    </location>
</feature>
<accession>A0A4S2LWR9</accession>
<dbReference type="OrthoDB" id="9972248at2759"/>
<dbReference type="STRING" id="147828.A0A4S2LWR9"/>